<organism evidence="3 4">
    <name type="scientific">Bradyrhizobium elkanii</name>
    <dbReference type="NCBI Taxonomy" id="29448"/>
    <lineage>
        <taxon>Bacteria</taxon>
        <taxon>Pseudomonadati</taxon>
        <taxon>Pseudomonadota</taxon>
        <taxon>Alphaproteobacteria</taxon>
        <taxon>Hyphomicrobiales</taxon>
        <taxon>Nitrobacteraceae</taxon>
        <taxon>Bradyrhizobium</taxon>
    </lineage>
</organism>
<dbReference type="InterPro" id="IPR024975">
    <property type="entry name" value="NOV_C"/>
</dbReference>
<evidence type="ECO:0000259" key="2">
    <source>
        <dbReference type="Pfam" id="PF13020"/>
    </source>
</evidence>
<proteinExistence type="predicted"/>
<evidence type="ECO:0000313" key="4">
    <source>
        <dbReference type="Proteomes" id="UP000673383"/>
    </source>
</evidence>
<sequence>MSVKPPFTSAGGRFWSRHRRFPNSDAQDDRPALQRLVGKYDPAARDEHNRSLRRAGEEMVFKFEYDRLCQAGRRDLAKKMDWPADRGEDHRGYDIRSFAPDNGEERLFEIKTTNRHARTRVWLSRNQVETAAHNPAGLPRPENLRLQ</sequence>
<comment type="caution">
    <text evidence="3">The sequence shown here is derived from an EMBL/GenBank/DDBJ whole genome shotgun (WGS) entry which is preliminary data.</text>
</comment>
<evidence type="ECO:0000313" key="3">
    <source>
        <dbReference type="EMBL" id="MBP1290416.1"/>
    </source>
</evidence>
<feature type="region of interest" description="Disordered" evidence="1">
    <location>
        <begin position="126"/>
        <end position="147"/>
    </location>
</feature>
<feature type="compositionally biased region" description="Basic and acidic residues" evidence="1">
    <location>
        <begin position="42"/>
        <end position="51"/>
    </location>
</feature>
<dbReference type="Pfam" id="PF13020">
    <property type="entry name" value="NOV_C"/>
    <property type="match status" value="1"/>
</dbReference>
<protein>
    <recommendedName>
        <fullName evidence="2">Protein NO VEIN C-terminal domain-containing protein</fullName>
    </recommendedName>
</protein>
<accession>A0A8I1XZA9</accession>
<dbReference type="RefSeq" id="WP_080583587.1">
    <property type="nucleotide sequence ID" value="NZ_CP126003.1"/>
</dbReference>
<gene>
    <name evidence="3" type="ORF">JOH49_000169</name>
</gene>
<dbReference type="EMBL" id="JAFICZ010000001">
    <property type="protein sequence ID" value="MBP1290416.1"/>
    <property type="molecule type" value="Genomic_DNA"/>
</dbReference>
<feature type="region of interest" description="Disordered" evidence="1">
    <location>
        <begin position="1"/>
        <end position="51"/>
    </location>
</feature>
<dbReference type="AlphaFoldDB" id="A0A8I1XZA9"/>
<name>A0A8I1XZA9_BRAEL</name>
<dbReference type="Proteomes" id="UP000673383">
    <property type="component" value="Unassembled WGS sequence"/>
</dbReference>
<reference evidence="3" key="1">
    <citation type="submission" date="2021-02" db="EMBL/GenBank/DDBJ databases">
        <title>Genomic Encyclopedia of Type Strains, Phase IV (KMG-V): Genome sequencing to study the core and pangenomes of soil and plant-associated prokaryotes.</title>
        <authorList>
            <person name="Whitman W."/>
        </authorList>
    </citation>
    <scope>NUCLEOTIDE SEQUENCE</scope>
    <source>
        <strain evidence="3">USDA 406</strain>
    </source>
</reference>
<evidence type="ECO:0000256" key="1">
    <source>
        <dbReference type="SAM" id="MobiDB-lite"/>
    </source>
</evidence>
<feature type="domain" description="Protein NO VEIN C-terminal" evidence="2">
    <location>
        <begin position="56"/>
        <end position="134"/>
    </location>
</feature>